<gene>
    <name evidence="1" type="ORF">LMG3328_02667</name>
</gene>
<dbReference type="Pfam" id="PF06551">
    <property type="entry name" value="DUF1120"/>
    <property type="match status" value="1"/>
</dbReference>
<reference evidence="1 2" key="1">
    <citation type="submission" date="2020-04" db="EMBL/GenBank/DDBJ databases">
        <authorList>
            <person name="De Canck E."/>
        </authorList>
    </citation>
    <scope>NUCLEOTIDE SEQUENCE [LARGE SCALE GENOMIC DNA]</scope>
    <source>
        <strain evidence="1 2">LMG 3328</strain>
    </source>
</reference>
<dbReference type="Proteomes" id="UP000494122">
    <property type="component" value="Unassembled WGS sequence"/>
</dbReference>
<accession>A0A2M9GZ71</accession>
<dbReference type="SUPFAM" id="SSF110296">
    <property type="entry name" value="Oligoxyloglucan reducing end-specific cellobiohydrolase"/>
    <property type="match status" value="1"/>
</dbReference>
<name>A0A2M9GZ71_9BURK</name>
<sequence>MKPYLNFLCALLGATLCAASLAAAPAPQSAGCRIQLGGGGAVDYGKIKRNLLRAAEAAALPPQQRGLTITCDQPAAIALRQSGGDGSASAAAGSRLGVAPDASQGIGLASGKPLGAAVLRWRAATATVDGAPARLIVSSDGGATWREMEGDAATGANDLVAWALGGQRRPASGRALTVGVRIETAIAPTSTLYLGREALLDGSITLSAIFQ</sequence>
<evidence type="ECO:0000313" key="2">
    <source>
        <dbReference type="Proteomes" id="UP000494122"/>
    </source>
</evidence>
<dbReference type="AlphaFoldDB" id="A0A2M9GZ71"/>
<organism evidence="1 2">
    <name type="scientific">Achromobacter ruhlandii</name>
    <dbReference type="NCBI Taxonomy" id="72557"/>
    <lineage>
        <taxon>Bacteria</taxon>
        <taxon>Pseudomonadati</taxon>
        <taxon>Pseudomonadota</taxon>
        <taxon>Betaproteobacteria</taxon>
        <taxon>Burkholderiales</taxon>
        <taxon>Alcaligenaceae</taxon>
        <taxon>Achromobacter</taxon>
    </lineage>
</organism>
<proteinExistence type="predicted"/>
<dbReference type="EMBL" id="CADILE010000007">
    <property type="protein sequence ID" value="CAB3868695.1"/>
    <property type="molecule type" value="Genomic_DNA"/>
</dbReference>
<dbReference type="RefSeq" id="WP_059272016.1">
    <property type="nucleotide sequence ID" value="NZ_CADILE010000007.1"/>
</dbReference>
<protein>
    <submittedName>
        <fullName evidence="1">Uncharacterized protein</fullName>
    </submittedName>
</protein>
<dbReference type="InterPro" id="IPR010546">
    <property type="entry name" value="DUF1120"/>
</dbReference>
<evidence type="ECO:0000313" key="1">
    <source>
        <dbReference type="EMBL" id="CAB3868695.1"/>
    </source>
</evidence>